<proteinExistence type="predicted"/>
<sequence>ADFLGRHRARLFADNKELLRRVIRLLRVGCVTVPNWLGPASDFASVMHVPEGPAWASVLSLVNSHLEGFSHEDRLLLLGFIEDWARGVSWHTPYPHGAEDVAAIAYWLLPQFDDYRSEDQCKRTLQVILKIPLADRERFVAMLRQRTERG</sequence>
<comment type="caution">
    <text evidence="1">The sequence shown here is derived from an EMBL/GenBank/DDBJ whole genome shotgun (WGS) entry which is preliminary data.</text>
</comment>
<dbReference type="AlphaFoldDB" id="X0TT66"/>
<reference evidence="1" key="1">
    <citation type="journal article" date="2014" name="Front. Microbiol.">
        <title>High frequency of phylogenetically diverse reductive dehalogenase-homologous genes in deep subseafloor sedimentary metagenomes.</title>
        <authorList>
            <person name="Kawai M."/>
            <person name="Futagami T."/>
            <person name="Toyoda A."/>
            <person name="Takaki Y."/>
            <person name="Nishi S."/>
            <person name="Hori S."/>
            <person name="Arai W."/>
            <person name="Tsubouchi T."/>
            <person name="Morono Y."/>
            <person name="Uchiyama I."/>
            <person name="Ito T."/>
            <person name="Fujiyama A."/>
            <person name="Inagaki F."/>
            <person name="Takami H."/>
        </authorList>
    </citation>
    <scope>NUCLEOTIDE SEQUENCE</scope>
    <source>
        <strain evidence="1">Expedition CK06-06</strain>
    </source>
</reference>
<protein>
    <submittedName>
        <fullName evidence="1">Uncharacterized protein</fullName>
    </submittedName>
</protein>
<feature type="non-terminal residue" evidence="1">
    <location>
        <position position="1"/>
    </location>
</feature>
<feature type="non-terminal residue" evidence="1">
    <location>
        <position position="150"/>
    </location>
</feature>
<dbReference type="EMBL" id="BARS01013438">
    <property type="protein sequence ID" value="GAF96778.1"/>
    <property type="molecule type" value="Genomic_DNA"/>
</dbReference>
<name>X0TT66_9ZZZZ</name>
<accession>X0TT66</accession>
<organism evidence="1">
    <name type="scientific">marine sediment metagenome</name>
    <dbReference type="NCBI Taxonomy" id="412755"/>
    <lineage>
        <taxon>unclassified sequences</taxon>
        <taxon>metagenomes</taxon>
        <taxon>ecological metagenomes</taxon>
    </lineage>
</organism>
<evidence type="ECO:0000313" key="1">
    <source>
        <dbReference type="EMBL" id="GAF96778.1"/>
    </source>
</evidence>
<gene>
    <name evidence="1" type="ORF">S01H1_23334</name>
</gene>